<sequence length="350" mass="39938">MKGQSQDSLRSKYVIACIWDFDKTLIPSYMQRPIFEEYGIDENLFWTEVNMLPELYAKKGIRVSPETVYLNHLLSFVKSGLMRGLGNAKLRELGGKIEFCDGILDFLDELRAIPLSEEKYRKLDIKLEHYIISTGIAEMIRGSKVAKKVDGIFACEFIEEPFPPNFTKQPEFDLNSLSNQINQIGAIVDNTIKTRFIFEINKGVNINSSIDVNAQMSPQDRRIPIKNMIYIADGPSDVPVFSVVRNGGGKTFAVYGPESEEEFEQNDMLLQSGRIDSYGPADYTKKSPTHTWLKMHVRKLCERIVSENESMILNRVGGVPKHIRKRDKIHLPTFTDSSKTEDENMPLDLK</sequence>
<dbReference type="InterPro" id="IPR036412">
    <property type="entry name" value="HAD-like_sf"/>
</dbReference>
<evidence type="ECO:0000313" key="1">
    <source>
        <dbReference type="EMBL" id="MDX8415757.1"/>
    </source>
</evidence>
<organism evidence="1 2">
    <name type="scientific">Intestinicryptomonas porci</name>
    <dbReference type="NCBI Taxonomy" id="2926320"/>
    <lineage>
        <taxon>Bacteria</taxon>
        <taxon>Pseudomonadati</taxon>
        <taxon>Verrucomicrobiota</taxon>
        <taxon>Opitutia</taxon>
        <taxon>Opitutales</taxon>
        <taxon>Intestinicryptomonaceae</taxon>
        <taxon>Intestinicryptomonas</taxon>
    </lineage>
</organism>
<dbReference type="InterPro" id="IPR023214">
    <property type="entry name" value="HAD_sf"/>
</dbReference>
<evidence type="ECO:0000313" key="2">
    <source>
        <dbReference type="Proteomes" id="UP001275932"/>
    </source>
</evidence>
<dbReference type="EMBL" id="JALBUT010000006">
    <property type="protein sequence ID" value="MDX8415757.1"/>
    <property type="molecule type" value="Genomic_DNA"/>
</dbReference>
<keyword evidence="2" id="KW-1185">Reference proteome</keyword>
<gene>
    <name evidence="1" type="ORF">MOX91_06155</name>
</gene>
<proteinExistence type="predicted"/>
<dbReference type="Gene3D" id="3.40.50.1000">
    <property type="entry name" value="HAD superfamily/HAD-like"/>
    <property type="match status" value="1"/>
</dbReference>
<comment type="caution">
    <text evidence="1">The sequence shown here is derived from an EMBL/GenBank/DDBJ whole genome shotgun (WGS) entry which is preliminary data.</text>
</comment>
<accession>A0ABU4WGS5</accession>
<dbReference type="Proteomes" id="UP001275932">
    <property type="component" value="Unassembled WGS sequence"/>
</dbReference>
<protein>
    <submittedName>
        <fullName evidence="1">Haloacid dehalogenase-like hydrolase</fullName>
    </submittedName>
</protein>
<reference evidence="1 2" key="1">
    <citation type="submission" date="2022-03" db="EMBL/GenBank/DDBJ databases">
        <title>Novel taxa within the pig intestine.</title>
        <authorList>
            <person name="Wylensek D."/>
            <person name="Bishof K."/>
            <person name="Afrizal A."/>
            <person name="Clavel T."/>
        </authorList>
    </citation>
    <scope>NUCLEOTIDE SEQUENCE [LARGE SCALE GENOMIC DNA]</scope>
    <source>
        <strain evidence="1 2">CLA-KB-P66</strain>
    </source>
</reference>
<dbReference type="RefSeq" id="WP_370397205.1">
    <property type="nucleotide sequence ID" value="NZ_JALBUT010000006.1"/>
</dbReference>
<dbReference type="SUPFAM" id="SSF56784">
    <property type="entry name" value="HAD-like"/>
    <property type="match status" value="1"/>
</dbReference>
<name>A0ABU4WGS5_9BACT</name>